<dbReference type="eggNOG" id="COG3695">
    <property type="taxonomic scope" value="Bacteria"/>
</dbReference>
<sequence>MQDDFFQRVYEVVERIPWGKVTSYGAIARYLGTARSSRMVGWALSNLRHSEGYIPAHRVLNRNGQLSGKAAFGSDTLMQELLENEGMVVVNDQVVDFKGHFWDPVELDKEM</sequence>
<keyword evidence="1" id="KW-0227">DNA damage</keyword>
<dbReference type="RefSeq" id="WP_200871282.1">
    <property type="nucleotide sequence ID" value="NZ_BAMD01000014.1"/>
</dbReference>
<reference evidence="3 4" key="1">
    <citation type="journal article" date="2014" name="Genome Announc.">
        <title>Draft Genome Sequence of Cytophaga fermentans JCM 21142T, a Facultative Anaerobe Isolated from Marine Mud.</title>
        <authorList>
            <person name="Starns D."/>
            <person name="Oshima K."/>
            <person name="Suda W."/>
            <person name="Iino T."/>
            <person name="Yuki M."/>
            <person name="Inoue J."/>
            <person name="Kitamura K."/>
            <person name="Iida T."/>
            <person name="Darby A."/>
            <person name="Hattori M."/>
            <person name="Ohkuma M."/>
        </authorList>
    </citation>
    <scope>NUCLEOTIDE SEQUENCE [LARGE SCALE GENOMIC DNA]</scope>
    <source>
        <strain evidence="3 4">JCM 21142</strain>
    </source>
</reference>
<accession>W7Y5H9</accession>
<dbReference type="GO" id="GO:0006281">
    <property type="term" value="P:DNA repair"/>
    <property type="evidence" value="ECO:0007669"/>
    <property type="project" value="InterPro"/>
</dbReference>
<dbReference type="NCBIfam" id="TIGR00589">
    <property type="entry name" value="ogt"/>
    <property type="match status" value="1"/>
</dbReference>
<dbReference type="InterPro" id="IPR014048">
    <property type="entry name" value="MethylDNA_cys_MeTrfase_DNA-bd"/>
</dbReference>
<dbReference type="Gene3D" id="1.10.10.10">
    <property type="entry name" value="Winged helix-like DNA-binding domain superfamily/Winged helix DNA-binding domain"/>
    <property type="match status" value="1"/>
</dbReference>
<dbReference type="AlphaFoldDB" id="W7Y5H9"/>
<dbReference type="GO" id="GO:0008168">
    <property type="term" value="F:methyltransferase activity"/>
    <property type="evidence" value="ECO:0007669"/>
    <property type="project" value="UniProtKB-KW"/>
</dbReference>
<keyword evidence="3" id="KW-0808">Transferase</keyword>
<dbReference type="PANTHER" id="PTHR42942:SF1">
    <property type="entry name" value="ALKYLTRANSFERASE-LIKE PROTEIN 1"/>
    <property type="match status" value="1"/>
</dbReference>
<dbReference type="InterPro" id="IPR036388">
    <property type="entry name" value="WH-like_DNA-bd_sf"/>
</dbReference>
<dbReference type="InterPro" id="IPR052520">
    <property type="entry name" value="ATL_DNA_repair"/>
</dbReference>
<dbReference type="InterPro" id="IPR036217">
    <property type="entry name" value="MethylDNA_cys_MeTrfase_DNAb"/>
</dbReference>
<comment type="caution">
    <text evidence="3">The sequence shown here is derived from an EMBL/GenBank/DDBJ whole genome shotgun (WGS) entry which is preliminary data.</text>
</comment>
<dbReference type="Pfam" id="PF01035">
    <property type="entry name" value="DNA_binding_1"/>
    <property type="match status" value="1"/>
</dbReference>
<evidence type="ECO:0000313" key="4">
    <source>
        <dbReference type="Proteomes" id="UP000019402"/>
    </source>
</evidence>
<dbReference type="Proteomes" id="UP000019402">
    <property type="component" value="Unassembled WGS sequence"/>
</dbReference>
<feature type="domain" description="Methylated-DNA-[protein]-cysteine S-methyltransferase DNA binding" evidence="2">
    <location>
        <begin position="4"/>
        <end position="86"/>
    </location>
</feature>
<evidence type="ECO:0000259" key="2">
    <source>
        <dbReference type="Pfam" id="PF01035"/>
    </source>
</evidence>
<dbReference type="GO" id="GO:0032259">
    <property type="term" value="P:methylation"/>
    <property type="evidence" value="ECO:0007669"/>
    <property type="project" value="UniProtKB-KW"/>
</dbReference>
<proteinExistence type="predicted"/>
<dbReference type="EMBL" id="BAMD01000014">
    <property type="protein sequence ID" value="GAF02818.1"/>
    <property type="molecule type" value="Genomic_DNA"/>
</dbReference>
<protein>
    <submittedName>
        <fullName evidence="3">Methylated-DNA-protein-cysteine methyltransferase</fullName>
    </submittedName>
</protein>
<gene>
    <name evidence="3" type="ORF">JCM21142_41463</name>
</gene>
<organism evidence="3 4">
    <name type="scientific">Saccharicrinis fermentans DSM 9555 = JCM 21142</name>
    <dbReference type="NCBI Taxonomy" id="869213"/>
    <lineage>
        <taxon>Bacteria</taxon>
        <taxon>Pseudomonadati</taxon>
        <taxon>Bacteroidota</taxon>
        <taxon>Bacteroidia</taxon>
        <taxon>Marinilabiliales</taxon>
        <taxon>Marinilabiliaceae</taxon>
        <taxon>Saccharicrinis</taxon>
    </lineage>
</organism>
<dbReference type="CDD" id="cd06445">
    <property type="entry name" value="ATase"/>
    <property type="match status" value="1"/>
</dbReference>
<dbReference type="SUPFAM" id="SSF46767">
    <property type="entry name" value="Methylated DNA-protein cysteine methyltransferase, C-terminal domain"/>
    <property type="match status" value="1"/>
</dbReference>
<evidence type="ECO:0000256" key="1">
    <source>
        <dbReference type="ARBA" id="ARBA00022763"/>
    </source>
</evidence>
<name>W7Y5H9_9BACT</name>
<dbReference type="STRING" id="869213.GCA_000517085_04252"/>
<dbReference type="PANTHER" id="PTHR42942">
    <property type="entry name" value="6-O-METHYLGUANINE DNA METHYLTRANSFERASE"/>
    <property type="match status" value="1"/>
</dbReference>
<evidence type="ECO:0000313" key="3">
    <source>
        <dbReference type="EMBL" id="GAF02818.1"/>
    </source>
</evidence>
<keyword evidence="4" id="KW-1185">Reference proteome</keyword>
<keyword evidence="3" id="KW-0489">Methyltransferase</keyword>